<gene>
    <name evidence="5" type="ORF">MNBD_GAMMA03-280</name>
</gene>
<sequence>MPTKKKMDKKKLDQYKQVLLKLKWEFSHDINNMSKNTGSSVNDSSDISGHVQHMADVATDMYDREFTLGLASNEREVLHKIDGALKRIDDGEGYGVCVECEKSVPVARLKAIPYVETCLQCQEKIEAEG</sequence>
<dbReference type="GO" id="GO:0008270">
    <property type="term" value="F:zinc ion binding"/>
    <property type="evidence" value="ECO:0007669"/>
    <property type="project" value="UniProtKB-KW"/>
</dbReference>
<accession>A0A3B0X1A9</accession>
<proteinExistence type="predicted"/>
<feature type="domain" description="Zinc finger DksA/TraR C4-type" evidence="4">
    <location>
        <begin position="94"/>
        <end position="126"/>
    </location>
</feature>
<evidence type="ECO:0000259" key="4">
    <source>
        <dbReference type="Pfam" id="PF01258"/>
    </source>
</evidence>
<keyword evidence="1" id="KW-0479">Metal-binding</keyword>
<dbReference type="InterPro" id="IPR000962">
    <property type="entry name" value="Znf_DskA_TraR"/>
</dbReference>
<evidence type="ECO:0000256" key="3">
    <source>
        <dbReference type="ARBA" id="ARBA00022833"/>
    </source>
</evidence>
<reference evidence="5" key="1">
    <citation type="submission" date="2018-06" db="EMBL/GenBank/DDBJ databases">
        <authorList>
            <person name="Zhirakovskaya E."/>
        </authorList>
    </citation>
    <scope>NUCLEOTIDE SEQUENCE</scope>
</reference>
<name>A0A3B0X1A9_9ZZZZ</name>
<dbReference type="EMBL" id="UOFC01000294">
    <property type="protein sequence ID" value="VAW49624.1"/>
    <property type="molecule type" value="Genomic_DNA"/>
</dbReference>
<organism evidence="5">
    <name type="scientific">hydrothermal vent metagenome</name>
    <dbReference type="NCBI Taxonomy" id="652676"/>
    <lineage>
        <taxon>unclassified sequences</taxon>
        <taxon>metagenomes</taxon>
        <taxon>ecological metagenomes</taxon>
    </lineage>
</organism>
<dbReference type="Pfam" id="PF01258">
    <property type="entry name" value="zf-dskA_traR"/>
    <property type="match status" value="1"/>
</dbReference>
<dbReference type="SUPFAM" id="SSF57716">
    <property type="entry name" value="Glucocorticoid receptor-like (DNA-binding domain)"/>
    <property type="match status" value="1"/>
</dbReference>
<keyword evidence="3" id="KW-0862">Zinc</keyword>
<dbReference type="PROSITE" id="PS51128">
    <property type="entry name" value="ZF_DKSA_2"/>
    <property type="match status" value="1"/>
</dbReference>
<dbReference type="PANTHER" id="PTHR33823">
    <property type="entry name" value="RNA POLYMERASE-BINDING TRANSCRIPTION FACTOR DKSA-RELATED"/>
    <property type="match status" value="1"/>
</dbReference>
<evidence type="ECO:0000313" key="5">
    <source>
        <dbReference type="EMBL" id="VAW49624.1"/>
    </source>
</evidence>
<keyword evidence="2" id="KW-0863">Zinc-finger</keyword>
<dbReference type="SUPFAM" id="SSF109635">
    <property type="entry name" value="DnaK suppressor protein DksA, alpha-hairpin domain"/>
    <property type="match status" value="1"/>
</dbReference>
<evidence type="ECO:0000256" key="1">
    <source>
        <dbReference type="ARBA" id="ARBA00022723"/>
    </source>
</evidence>
<dbReference type="Gene3D" id="1.20.120.910">
    <property type="entry name" value="DksA, coiled-coil domain"/>
    <property type="match status" value="1"/>
</dbReference>
<dbReference type="AlphaFoldDB" id="A0A3B0X1A9"/>
<dbReference type="PANTHER" id="PTHR33823:SF4">
    <property type="entry name" value="GENERAL STRESS PROTEIN 16O"/>
    <property type="match status" value="1"/>
</dbReference>
<dbReference type="InterPro" id="IPR037187">
    <property type="entry name" value="DnaK_N"/>
</dbReference>
<evidence type="ECO:0000256" key="2">
    <source>
        <dbReference type="ARBA" id="ARBA00022771"/>
    </source>
</evidence>
<protein>
    <recommendedName>
        <fullName evidence="4">Zinc finger DksA/TraR C4-type domain-containing protein</fullName>
    </recommendedName>
</protein>